<evidence type="ECO:0000259" key="4">
    <source>
        <dbReference type="PROSITE" id="PS50041"/>
    </source>
</evidence>
<dbReference type="SMART" id="SM00034">
    <property type="entry name" value="CLECT"/>
    <property type="match status" value="1"/>
</dbReference>
<dbReference type="Gene3D" id="2.20.25.240">
    <property type="match status" value="1"/>
</dbReference>
<dbReference type="PROSITE" id="PS50041">
    <property type="entry name" value="C_TYPE_LECTIN_2"/>
    <property type="match status" value="1"/>
</dbReference>
<dbReference type="CDD" id="cd00037">
    <property type="entry name" value="CLECT"/>
    <property type="match status" value="1"/>
</dbReference>
<dbReference type="AlphaFoldDB" id="A0A8B6F221"/>
<reference evidence="5" key="1">
    <citation type="submission" date="2018-11" db="EMBL/GenBank/DDBJ databases">
        <authorList>
            <person name="Alioto T."/>
            <person name="Alioto T."/>
        </authorList>
    </citation>
    <scope>NUCLEOTIDE SEQUENCE</scope>
</reference>
<keyword evidence="2" id="KW-0863">Zinc-finger</keyword>
<organism evidence="5 6">
    <name type="scientific">Mytilus galloprovincialis</name>
    <name type="common">Mediterranean mussel</name>
    <dbReference type="NCBI Taxonomy" id="29158"/>
    <lineage>
        <taxon>Eukaryota</taxon>
        <taxon>Metazoa</taxon>
        <taxon>Spiralia</taxon>
        <taxon>Lophotrochozoa</taxon>
        <taxon>Mollusca</taxon>
        <taxon>Bivalvia</taxon>
        <taxon>Autobranchia</taxon>
        <taxon>Pteriomorphia</taxon>
        <taxon>Mytilida</taxon>
        <taxon>Mytiloidea</taxon>
        <taxon>Mytilidae</taxon>
        <taxon>Mytilinae</taxon>
        <taxon>Mytilus</taxon>
    </lineage>
</organism>
<dbReference type="SUPFAM" id="SSF56436">
    <property type="entry name" value="C-type lectin-like"/>
    <property type="match status" value="1"/>
</dbReference>
<dbReference type="GO" id="GO:0008270">
    <property type="term" value="F:zinc ion binding"/>
    <property type="evidence" value="ECO:0007669"/>
    <property type="project" value="UniProtKB-KW"/>
</dbReference>
<proteinExistence type="predicted"/>
<keyword evidence="3" id="KW-0862">Zinc</keyword>
<evidence type="ECO:0000256" key="2">
    <source>
        <dbReference type="ARBA" id="ARBA00022771"/>
    </source>
</evidence>
<sequence>MQIYDGFSYRSSNILKNGDKVYRCSSLKGCSASITTDPEGTAVVKTKNTHSHDRDEHKAETRQLRVRVRQNSGDISKLPSQVIRGQSWWRKIQSLGLSADYKDKDSDLGKWLTHFFGLAYLSTDMIEECFVELIDDAPSDDKCMKFRQNIDMKMQVEAYYFCILIKVAEKLVNGQYYSKCQQPEVITFIKDPILTNSCASVLYGSIMCNSIRGCDMFKMTMNTCMFHRSNAGCNEIGVHNTRMFKKLACRPGWSLTSNICYIQTTQTVTCNEAQTSCLDLGGIAAEFYSTEEMDDALTVITSNVYVGGFLQNGVFLWDDSQQQVDSALWLPDEPVGGDCVQIWKDKKGLDALNWWFYNSVLCQQVIYMS</sequence>
<dbReference type="Pfam" id="PF04500">
    <property type="entry name" value="FLYWCH"/>
    <property type="match status" value="1"/>
</dbReference>
<evidence type="ECO:0000313" key="5">
    <source>
        <dbReference type="EMBL" id="VDI43158.1"/>
    </source>
</evidence>
<dbReference type="InterPro" id="IPR007588">
    <property type="entry name" value="Znf_FLYWCH"/>
</dbReference>
<evidence type="ECO:0000256" key="3">
    <source>
        <dbReference type="ARBA" id="ARBA00022833"/>
    </source>
</evidence>
<evidence type="ECO:0000313" key="6">
    <source>
        <dbReference type="Proteomes" id="UP000596742"/>
    </source>
</evidence>
<name>A0A8B6F221_MYTGA</name>
<dbReference type="OrthoDB" id="6132322at2759"/>
<keyword evidence="6" id="KW-1185">Reference proteome</keyword>
<dbReference type="InterPro" id="IPR016186">
    <property type="entry name" value="C-type_lectin-like/link_sf"/>
</dbReference>
<feature type="domain" description="C-type lectin" evidence="4">
    <location>
        <begin position="256"/>
        <end position="354"/>
    </location>
</feature>
<accession>A0A8B6F221</accession>
<dbReference type="EMBL" id="UYJE01006114">
    <property type="protein sequence ID" value="VDI43158.1"/>
    <property type="molecule type" value="Genomic_DNA"/>
</dbReference>
<evidence type="ECO:0000256" key="1">
    <source>
        <dbReference type="ARBA" id="ARBA00022723"/>
    </source>
</evidence>
<comment type="caution">
    <text evidence="5">The sequence shown here is derived from an EMBL/GenBank/DDBJ whole genome shotgun (WGS) entry which is preliminary data.</text>
</comment>
<dbReference type="Gene3D" id="3.10.100.10">
    <property type="entry name" value="Mannose-Binding Protein A, subunit A"/>
    <property type="match status" value="1"/>
</dbReference>
<dbReference type="InterPro" id="IPR001304">
    <property type="entry name" value="C-type_lectin-like"/>
</dbReference>
<protein>
    <recommendedName>
        <fullName evidence="4">C-type lectin domain-containing protein</fullName>
    </recommendedName>
</protein>
<gene>
    <name evidence="5" type="ORF">MGAL_10B078195</name>
</gene>
<dbReference type="Proteomes" id="UP000596742">
    <property type="component" value="Unassembled WGS sequence"/>
</dbReference>
<dbReference type="InterPro" id="IPR016187">
    <property type="entry name" value="CTDL_fold"/>
</dbReference>
<keyword evidence="1" id="KW-0479">Metal-binding</keyword>